<dbReference type="GO" id="GO:0003735">
    <property type="term" value="F:structural constituent of ribosome"/>
    <property type="evidence" value="ECO:0007669"/>
    <property type="project" value="InterPro"/>
</dbReference>
<protein>
    <submittedName>
        <fullName evidence="5">RplW protein</fullName>
    </submittedName>
</protein>
<evidence type="ECO:0000313" key="6">
    <source>
        <dbReference type="Proteomes" id="UP000601435"/>
    </source>
</evidence>
<dbReference type="SUPFAM" id="SSF54189">
    <property type="entry name" value="Ribosomal proteins S24e, L23 and L15e"/>
    <property type="match status" value="1"/>
</dbReference>
<dbReference type="OrthoDB" id="1267328at2759"/>
<comment type="similarity">
    <text evidence="1">Belongs to the universal ribosomal protein uL23 family.</text>
</comment>
<evidence type="ECO:0000256" key="2">
    <source>
        <dbReference type="ARBA" id="ARBA00022980"/>
    </source>
</evidence>
<keyword evidence="4" id="KW-0472">Membrane</keyword>
<dbReference type="GO" id="GO:0005840">
    <property type="term" value="C:ribosome"/>
    <property type="evidence" value="ECO:0007669"/>
    <property type="project" value="UniProtKB-KW"/>
</dbReference>
<dbReference type="HAMAP" id="MF_01369_B">
    <property type="entry name" value="Ribosomal_uL23_B"/>
    <property type="match status" value="1"/>
</dbReference>
<evidence type="ECO:0000313" key="5">
    <source>
        <dbReference type="EMBL" id="CAE7533426.1"/>
    </source>
</evidence>
<dbReference type="EMBL" id="CAJNJA010024864">
    <property type="protein sequence ID" value="CAE7533426.1"/>
    <property type="molecule type" value="Genomic_DNA"/>
</dbReference>
<dbReference type="Gene3D" id="3.30.70.330">
    <property type="match status" value="1"/>
</dbReference>
<sequence>MIGPIGAKRVGSFSPSKYFEEKYFWEKANVGPFFLFLFFAPTFYRSFKDFYWTQQLRKLSTEEIISDRYEWLRLNMLKDEVEACLLAQVPEGGIKPLELGPSKAELVLARGSIFDLDGSMEQHATTGSPRATSGGHEVMEAPAALAGPKMPKARRSVPIVLAFLASAAAATYWAPVWVGGASRQPRRTDLVKCHSTQHVSLPNPQNIEARRNYPEYKFDEDGGMYDIIKYPLLTAKACRLLEEYNIYTFMVDRKANKPQIRAAIETIFGVKVIKCNTLIPSSRYQIAYGMKIGRKSLFKKAYVQVKEGDSIDLFPDDPEAV</sequence>
<keyword evidence="6" id="KW-1185">Reference proteome</keyword>
<gene>
    <name evidence="5" type="primary">rplW</name>
    <name evidence="5" type="ORF">SNEC2469_LOCUS15337</name>
</gene>
<feature type="transmembrane region" description="Helical" evidence="4">
    <location>
        <begin position="159"/>
        <end position="178"/>
    </location>
</feature>
<dbReference type="GO" id="GO:1990904">
    <property type="term" value="C:ribonucleoprotein complex"/>
    <property type="evidence" value="ECO:0007669"/>
    <property type="project" value="UniProtKB-KW"/>
</dbReference>
<evidence type="ECO:0000256" key="4">
    <source>
        <dbReference type="SAM" id="Phobius"/>
    </source>
</evidence>
<proteinExistence type="inferred from homology"/>
<feature type="transmembrane region" description="Helical" evidence="4">
    <location>
        <begin position="30"/>
        <end position="47"/>
    </location>
</feature>
<dbReference type="InterPro" id="IPR012678">
    <property type="entry name" value="Ribosomal_uL23/eL15/eS24_sf"/>
</dbReference>
<dbReference type="NCBIfam" id="NF004363">
    <property type="entry name" value="PRK05738.2-4"/>
    <property type="match status" value="1"/>
</dbReference>
<dbReference type="PANTHER" id="PTHR11620">
    <property type="entry name" value="60S RIBOSOMAL PROTEIN L23A"/>
    <property type="match status" value="1"/>
</dbReference>
<organism evidence="5 6">
    <name type="scientific">Symbiodinium necroappetens</name>
    <dbReference type="NCBI Taxonomy" id="1628268"/>
    <lineage>
        <taxon>Eukaryota</taxon>
        <taxon>Sar</taxon>
        <taxon>Alveolata</taxon>
        <taxon>Dinophyceae</taxon>
        <taxon>Suessiales</taxon>
        <taxon>Symbiodiniaceae</taxon>
        <taxon>Symbiodinium</taxon>
    </lineage>
</organism>
<dbReference type="GO" id="GO:0006412">
    <property type="term" value="P:translation"/>
    <property type="evidence" value="ECO:0007669"/>
    <property type="project" value="InterPro"/>
</dbReference>
<reference evidence="5" key="1">
    <citation type="submission" date="2021-02" db="EMBL/GenBank/DDBJ databases">
        <authorList>
            <person name="Dougan E. K."/>
            <person name="Rhodes N."/>
            <person name="Thang M."/>
            <person name="Chan C."/>
        </authorList>
    </citation>
    <scope>NUCLEOTIDE SEQUENCE</scope>
</reference>
<dbReference type="AlphaFoldDB" id="A0A812TMJ7"/>
<dbReference type="Pfam" id="PF00276">
    <property type="entry name" value="Ribosomal_L23"/>
    <property type="match status" value="1"/>
</dbReference>
<keyword evidence="3" id="KW-0687">Ribonucleoprotein</keyword>
<keyword evidence="2" id="KW-0689">Ribosomal protein</keyword>
<keyword evidence="4" id="KW-0812">Transmembrane</keyword>
<dbReference type="Proteomes" id="UP000601435">
    <property type="component" value="Unassembled WGS sequence"/>
</dbReference>
<accession>A0A812TMJ7</accession>
<keyword evidence="4" id="KW-1133">Transmembrane helix</keyword>
<evidence type="ECO:0000256" key="1">
    <source>
        <dbReference type="ARBA" id="ARBA00006700"/>
    </source>
</evidence>
<name>A0A812TMJ7_9DINO</name>
<dbReference type="InterPro" id="IPR012677">
    <property type="entry name" value="Nucleotide-bd_a/b_plait_sf"/>
</dbReference>
<dbReference type="InterPro" id="IPR013025">
    <property type="entry name" value="Ribosomal_uL23-like"/>
</dbReference>
<evidence type="ECO:0000256" key="3">
    <source>
        <dbReference type="ARBA" id="ARBA00023274"/>
    </source>
</evidence>
<comment type="caution">
    <text evidence="5">The sequence shown here is derived from an EMBL/GenBank/DDBJ whole genome shotgun (WGS) entry which is preliminary data.</text>
</comment>